<dbReference type="EMBL" id="BSPG01000057">
    <property type="protein sequence ID" value="GLS46860.1"/>
    <property type="molecule type" value="Genomic_DNA"/>
</dbReference>
<dbReference type="EC" id="1.3.99.29" evidence="8"/>
<evidence type="ECO:0000256" key="4">
    <source>
        <dbReference type="ARBA" id="ARBA00023002"/>
    </source>
</evidence>
<dbReference type="EC" id="1.3.99.28" evidence="8"/>
<reference evidence="8 9" key="3">
    <citation type="submission" date="2020-08" db="EMBL/GenBank/DDBJ databases">
        <title>Genomic Encyclopedia of Type Strains, Phase IV (KMG-IV): sequencing the most valuable type-strain genomes for metagenomic binning, comparative biology and taxonomic classification.</title>
        <authorList>
            <person name="Goeker M."/>
        </authorList>
    </citation>
    <scope>NUCLEOTIDE SEQUENCE [LARGE SCALE GENOMIC DNA]</scope>
    <source>
        <strain evidence="8 9">DSM 24105</strain>
    </source>
</reference>
<dbReference type="EMBL" id="JACIDN010000004">
    <property type="protein sequence ID" value="MBB3903004.1"/>
    <property type="molecule type" value="Genomic_DNA"/>
</dbReference>
<accession>A0A7W6F746</accession>
<dbReference type="Proteomes" id="UP001156881">
    <property type="component" value="Unassembled WGS sequence"/>
</dbReference>
<reference evidence="7" key="1">
    <citation type="journal article" date="2014" name="Int. J. Syst. Evol. Microbiol.">
        <title>Complete genome of a new Firmicutes species belonging to the dominant human colonic microbiota ('Ruminococcus bicirculans') reveals two chromosomes and a selective capacity to utilize plant glucans.</title>
        <authorList>
            <consortium name="NISC Comparative Sequencing Program"/>
            <person name="Wegmann U."/>
            <person name="Louis P."/>
            <person name="Goesmann A."/>
            <person name="Henrissat B."/>
            <person name="Duncan S.H."/>
            <person name="Flint H.J."/>
        </authorList>
    </citation>
    <scope>NUCLEOTIDE SEQUENCE</scope>
    <source>
        <strain evidence="7">NBRC 107710</strain>
    </source>
</reference>
<dbReference type="AlphaFoldDB" id="A0A7W6F746"/>
<evidence type="ECO:0000256" key="2">
    <source>
        <dbReference type="ARBA" id="ARBA00006046"/>
    </source>
</evidence>
<reference evidence="10" key="2">
    <citation type="journal article" date="2019" name="Int. J. Syst. Evol. Microbiol.">
        <title>The Global Catalogue of Microorganisms (GCM) 10K type strain sequencing project: providing services to taxonomists for standard genome sequencing and annotation.</title>
        <authorList>
            <consortium name="The Broad Institute Genomics Platform"/>
            <consortium name="The Broad Institute Genome Sequencing Center for Infectious Disease"/>
            <person name="Wu L."/>
            <person name="Ma J."/>
        </authorList>
    </citation>
    <scope>NUCLEOTIDE SEQUENCE [LARGE SCALE GENOMIC DNA]</scope>
    <source>
        <strain evidence="10">NBRC 107710</strain>
    </source>
</reference>
<name>A0A7W6F746_9HYPH</name>
<evidence type="ECO:0000313" key="8">
    <source>
        <dbReference type="EMBL" id="MBB3903004.1"/>
    </source>
</evidence>
<dbReference type="InterPro" id="IPR008150">
    <property type="entry name" value="Phytoene_DH_bac_CS"/>
</dbReference>
<keyword evidence="4 5" id="KW-0560">Oxidoreductase</keyword>
<dbReference type="GO" id="GO:0016627">
    <property type="term" value="F:oxidoreductase activity, acting on the CH-CH group of donors"/>
    <property type="evidence" value="ECO:0007669"/>
    <property type="project" value="UniProtKB-ARBA"/>
</dbReference>
<organism evidence="8 9">
    <name type="scientific">Methylobacterium brachythecii</name>
    <dbReference type="NCBI Taxonomy" id="1176177"/>
    <lineage>
        <taxon>Bacteria</taxon>
        <taxon>Pseudomonadati</taxon>
        <taxon>Pseudomonadota</taxon>
        <taxon>Alphaproteobacteria</taxon>
        <taxon>Hyphomicrobiales</taxon>
        <taxon>Methylobacteriaceae</taxon>
        <taxon>Methylobacterium</taxon>
    </lineage>
</organism>
<evidence type="ECO:0000256" key="5">
    <source>
        <dbReference type="RuleBase" id="RU362075"/>
    </source>
</evidence>
<dbReference type="SUPFAM" id="SSF51905">
    <property type="entry name" value="FAD/NAD(P)-binding domain"/>
    <property type="match status" value="1"/>
</dbReference>
<dbReference type="PANTHER" id="PTHR43734:SF1">
    <property type="entry name" value="PHYTOENE DESATURASE"/>
    <property type="match status" value="1"/>
</dbReference>
<comment type="similarity">
    <text evidence="2 5">Belongs to the carotenoid/retinoid oxidoreductase family.</text>
</comment>
<dbReference type="PRINTS" id="PR00419">
    <property type="entry name" value="ADXRDTASE"/>
</dbReference>
<dbReference type="RefSeq" id="WP_183505520.1">
    <property type="nucleotide sequence ID" value="NZ_BSPG01000057.1"/>
</dbReference>
<dbReference type="InterPro" id="IPR036188">
    <property type="entry name" value="FAD/NAD-bd_sf"/>
</dbReference>
<dbReference type="Gene3D" id="3.50.50.60">
    <property type="entry name" value="FAD/NAD(P)-binding domain"/>
    <property type="match status" value="2"/>
</dbReference>
<comment type="caution">
    <text evidence="8">The sequence shown here is derived from an EMBL/GenBank/DDBJ whole genome shotgun (WGS) entry which is preliminary data.</text>
</comment>
<evidence type="ECO:0000313" key="7">
    <source>
        <dbReference type="EMBL" id="GLS46860.1"/>
    </source>
</evidence>
<evidence type="ECO:0000259" key="6">
    <source>
        <dbReference type="Pfam" id="PF01593"/>
    </source>
</evidence>
<comment type="pathway">
    <text evidence="1 5">Carotenoid biosynthesis.</text>
</comment>
<gene>
    <name evidence="7" type="primary">crtI_2</name>
    <name evidence="7" type="ORF">GCM10007884_48570</name>
    <name evidence="8" type="ORF">GGR33_002506</name>
</gene>
<dbReference type="EC" id="1.3.99.26" evidence="8"/>
<keyword evidence="3 5" id="KW-0125">Carotenoid biosynthesis</keyword>
<evidence type="ECO:0000256" key="3">
    <source>
        <dbReference type="ARBA" id="ARBA00022746"/>
    </source>
</evidence>
<evidence type="ECO:0000256" key="1">
    <source>
        <dbReference type="ARBA" id="ARBA00004829"/>
    </source>
</evidence>
<dbReference type="Proteomes" id="UP000517759">
    <property type="component" value="Unassembled WGS sequence"/>
</dbReference>
<dbReference type="Pfam" id="PF01593">
    <property type="entry name" value="Amino_oxidase"/>
    <property type="match status" value="1"/>
</dbReference>
<dbReference type="PANTHER" id="PTHR43734">
    <property type="entry name" value="PHYTOENE DESATURASE"/>
    <property type="match status" value="1"/>
</dbReference>
<proteinExistence type="inferred from homology"/>
<dbReference type="InterPro" id="IPR002937">
    <property type="entry name" value="Amino_oxidase"/>
</dbReference>
<dbReference type="PROSITE" id="PS00982">
    <property type="entry name" value="PHYTOENE_DH"/>
    <property type="match status" value="1"/>
</dbReference>
<dbReference type="GO" id="GO:0016117">
    <property type="term" value="P:carotenoid biosynthetic process"/>
    <property type="evidence" value="ECO:0007669"/>
    <property type="project" value="UniProtKB-KW"/>
</dbReference>
<dbReference type="NCBIfam" id="TIGR02734">
    <property type="entry name" value="crtI_fam"/>
    <property type="match status" value="1"/>
</dbReference>
<feature type="domain" description="Amine oxidase" evidence="6">
    <location>
        <begin position="24"/>
        <end position="499"/>
    </location>
</feature>
<dbReference type="InterPro" id="IPR014105">
    <property type="entry name" value="Carotenoid/retinoid_OxRdtase"/>
</dbReference>
<reference evidence="7" key="4">
    <citation type="submission" date="2023-01" db="EMBL/GenBank/DDBJ databases">
        <title>Draft genome sequence of Methylobacterium brachythecii strain NBRC 107710.</title>
        <authorList>
            <person name="Sun Q."/>
            <person name="Mori K."/>
        </authorList>
    </citation>
    <scope>NUCLEOTIDE SEQUENCE</scope>
    <source>
        <strain evidence="7">NBRC 107710</strain>
    </source>
</reference>
<dbReference type="EC" id="1.3.99.31" evidence="8"/>
<protein>
    <submittedName>
        <fullName evidence="8">Phytoene desaturase</fullName>
        <ecNumber evidence="8">1.3.99.26</ecNumber>
        <ecNumber evidence="8">1.3.99.28</ecNumber>
        <ecNumber evidence="8">1.3.99.29</ecNumber>
        <ecNumber evidence="8">1.3.99.31</ecNumber>
    </submittedName>
</protein>
<evidence type="ECO:0000313" key="9">
    <source>
        <dbReference type="Proteomes" id="UP000517759"/>
    </source>
</evidence>
<keyword evidence="10" id="KW-1185">Reference proteome</keyword>
<evidence type="ECO:0000313" key="10">
    <source>
        <dbReference type="Proteomes" id="UP001156881"/>
    </source>
</evidence>
<sequence length="524" mass="57904">MLQSGEGLRSLSGRRVAVVGAGPGGLATALLLAKAGLHVTLFERDEAVGGRTKTVEAPGGYRFDIGPTFFLYPQILADIFSSCGERLEDHVEMRRLDPMYHLLFEGEDGLSGEIRATSDEGRLQAEIARIAPDDARNLPAFFAENRTKLDRFKPVLEQAFDRFWSMVSPAMLTALPHLHPSRSVDGDLKRYFADPRVRLAFSFQTKYLGMSPFRCPSLFTILSFLEYEHGVYHPVGGCGAVSEAMAGLARRLGTDIRLGARVERVLFEGRRASGVVVDGETFNADAVVLNGDFAGTIRDLVPETHRPRWRDRKVETARLSCSTFMMYLGIEGAMPEGLGHHSILLAKDYQRNIAEITGGTLSIQPSLYVQHAGFTDGGMAPPGHTALYVLVPVPNLRSGIDWERERPAYRALVLERLKLLGLTDIESRIRYERVLDPRDWREEFAVHEGATFNLSHDLGQMLWFRPHNRFGPGLYLVGGGTHPGSGLPVIYEGARISARLLIEDLVGARAPALRELPDTSPLAT</sequence>